<keyword evidence="5 10" id="KW-0812">Transmembrane</keyword>
<organism evidence="12 13">
    <name type="scientific">Entomospira culicis</name>
    <dbReference type="NCBI Taxonomy" id="2719989"/>
    <lineage>
        <taxon>Bacteria</taxon>
        <taxon>Pseudomonadati</taxon>
        <taxon>Spirochaetota</taxon>
        <taxon>Spirochaetia</taxon>
        <taxon>Spirochaetales</taxon>
        <taxon>Spirochaetaceae</taxon>
        <taxon>Entomospira</taxon>
    </lineage>
</organism>
<dbReference type="InterPro" id="IPR004692">
    <property type="entry name" value="SecG"/>
</dbReference>
<reference evidence="12" key="1">
    <citation type="submission" date="2020-03" db="EMBL/GenBank/DDBJ databases">
        <title>Spirochaetal bacteria isolated from arthropods constitute a novel genus Entomospira genus novum within the order Spirochaetales.</title>
        <authorList>
            <person name="Grana-Miraglia L."/>
            <person name="Sikutova S."/>
            <person name="Fingerle V."/>
            <person name="Sing A."/>
            <person name="Castillo-Ramirez S."/>
            <person name="Margos G."/>
            <person name="Rudolf I."/>
        </authorList>
    </citation>
    <scope>NUCLEOTIDE SEQUENCE</scope>
    <source>
        <strain evidence="12">BR149</strain>
    </source>
</reference>
<gene>
    <name evidence="12" type="primary">secG</name>
    <name evidence="12" type="ORF">HCT48_01675</name>
</gene>
<evidence type="ECO:0000256" key="1">
    <source>
        <dbReference type="ARBA" id="ARBA00004651"/>
    </source>
</evidence>
<dbReference type="Pfam" id="PF03840">
    <property type="entry name" value="SecG"/>
    <property type="match status" value="1"/>
</dbReference>
<dbReference type="GO" id="GO:0015450">
    <property type="term" value="F:protein-transporting ATPase activity"/>
    <property type="evidence" value="ECO:0007669"/>
    <property type="project" value="UniProtKB-UniRule"/>
</dbReference>
<protein>
    <recommendedName>
        <fullName evidence="10">Protein-export membrane protein SecG</fullName>
    </recommendedName>
</protein>
<keyword evidence="4 10" id="KW-1003">Cell membrane</keyword>
<evidence type="ECO:0000256" key="11">
    <source>
        <dbReference type="SAM" id="MobiDB-lite"/>
    </source>
</evidence>
<keyword evidence="6 10" id="KW-0653">Protein transport</keyword>
<dbReference type="GO" id="GO:0043952">
    <property type="term" value="P:protein transport by the Sec complex"/>
    <property type="evidence" value="ECO:0007669"/>
    <property type="project" value="TreeGrafter"/>
</dbReference>
<dbReference type="PRINTS" id="PR01651">
    <property type="entry name" value="SECGEXPORT"/>
</dbReference>
<evidence type="ECO:0000256" key="8">
    <source>
        <dbReference type="ARBA" id="ARBA00023010"/>
    </source>
</evidence>
<evidence type="ECO:0000256" key="7">
    <source>
        <dbReference type="ARBA" id="ARBA00022989"/>
    </source>
</evidence>
<evidence type="ECO:0000256" key="2">
    <source>
        <dbReference type="ARBA" id="ARBA00008445"/>
    </source>
</evidence>
<dbReference type="GO" id="GO:0005886">
    <property type="term" value="C:plasma membrane"/>
    <property type="evidence" value="ECO:0007669"/>
    <property type="project" value="UniProtKB-SubCell"/>
</dbReference>
<keyword evidence="8 10" id="KW-0811">Translocation</keyword>
<comment type="caution">
    <text evidence="12">The sequence shown here is derived from an EMBL/GenBank/DDBJ whole genome shotgun (WGS) entry which is preliminary data.</text>
</comment>
<dbReference type="Proteomes" id="UP000778951">
    <property type="component" value="Unassembled WGS sequence"/>
</dbReference>
<evidence type="ECO:0000256" key="10">
    <source>
        <dbReference type="RuleBase" id="RU365087"/>
    </source>
</evidence>
<comment type="similarity">
    <text evidence="2 10">Belongs to the SecG family.</text>
</comment>
<feature type="compositionally biased region" description="Low complexity" evidence="11">
    <location>
        <begin position="142"/>
        <end position="155"/>
    </location>
</feature>
<keyword evidence="7 10" id="KW-1133">Transmembrane helix</keyword>
<proteinExistence type="inferred from homology"/>
<evidence type="ECO:0000313" key="13">
    <source>
        <dbReference type="Proteomes" id="UP000778951"/>
    </source>
</evidence>
<accession>A0A968GE86</accession>
<dbReference type="GO" id="GO:0009306">
    <property type="term" value="P:protein secretion"/>
    <property type="evidence" value="ECO:0007669"/>
    <property type="project" value="UniProtKB-UniRule"/>
</dbReference>
<dbReference type="AlphaFoldDB" id="A0A968GE86"/>
<feature type="transmembrane region" description="Helical" evidence="10">
    <location>
        <begin position="51"/>
        <end position="73"/>
    </location>
</feature>
<evidence type="ECO:0000256" key="3">
    <source>
        <dbReference type="ARBA" id="ARBA00022448"/>
    </source>
</evidence>
<feature type="region of interest" description="Disordered" evidence="11">
    <location>
        <begin position="127"/>
        <end position="155"/>
    </location>
</feature>
<evidence type="ECO:0000256" key="9">
    <source>
        <dbReference type="ARBA" id="ARBA00023136"/>
    </source>
</evidence>
<keyword evidence="3 10" id="KW-0813">Transport</keyword>
<evidence type="ECO:0000313" key="12">
    <source>
        <dbReference type="EMBL" id="NIZ68928.1"/>
    </source>
</evidence>
<dbReference type="PANTHER" id="PTHR34182:SF1">
    <property type="entry name" value="PROTEIN-EXPORT MEMBRANE PROTEIN SECG"/>
    <property type="match status" value="1"/>
</dbReference>
<keyword evidence="9 10" id="KW-0472">Membrane</keyword>
<dbReference type="GO" id="GO:0065002">
    <property type="term" value="P:intracellular protein transmembrane transport"/>
    <property type="evidence" value="ECO:0007669"/>
    <property type="project" value="TreeGrafter"/>
</dbReference>
<sequence length="155" mass="16399">MAIISNVLLVLFIISAILMTLLVIFQDDQGDGIGGLFSSGSSPFRSRSGNLLQHMTTAVAIFFFVTALGYAFAMKPRDPLANLNIAPDEGTYLESINQADSQEPDALNFNFDLNANSSGIGFGDNLTGASSPFGQVTPPTPTTEATTNEASSEQE</sequence>
<comment type="function">
    <text evidence="10">Involved in protein export. Participates in an early event of protein translocation.</text>
</comment>
<evidence type="ECO:0000256" key="6">
    <source>
        <dbReference type="ARBA" id="ARBA00022927"/>
    </source>
</evidence>
<feature type="transmembrane region" description="Helical" evidence="10">
    <location>
        <begin position="7"/>
        <end position="25"/>
    </location>
</feature>
<comment type="subcellular location">
    <subcellularLocation>
        <location evidence="1 10">Cell membrane</location>
        <topology evidence="1 10">Multi-pass membrane protein</topology>
    </subcellularLocation>
</comment>
<evidence type="ECO:0000256" key="5">
    <source>
        <dbReference type="ARBA" id="ARBA00022692"/>
    </source>
</evidence>
<keyword evidence="13" id="KW-1185">Reference proteome</keyword>
<dbReference type="RefSeq" id="WP_167695040.1">
    <property type="nucleotide sequence ID" value="NZ_CP118181.1"/>
</dbReference>
<dbReference type="PANTHER" id="PTHR34182">
    <property type="entry name" value="PROTEIN-EXPORT MEMBRANE PROTEIN SECG"/>
    <property type="match status" value="1"/>
</dbReference>
<dbReference type="NCBIfam" id="TIGR00810">
    <property type="entry name" value="secG"/>
    <property type="match status" value="1"/>
</dbReference>
<dbReference type="EMBL" id="JAATLM010000001">
    <property type="protein sequence ID" value="NIZ68928.1"/>
    <property type="molecule type" value="Genomic_DNA"/>
</dbReference>
<name>A0A968GE86_9SPIO</name>
<evidence type="ECO:0000256" key="4">
    <source>
        <dbReference type="ARBA" id="ARBA00022475"/>
    </source>
</evidence>